<accession>A0A3P3DRY7</accession>
<reference evidence="3 4" key="1">
    <citation type="submission" date="2018-11" db="EMBL/GenBank/DDBJ databases">
        <title>Gemmobacter sp. nov., YIM 102744-1 draft genome.</title>
        <authorList>
            <person name="Li G."/>
            <person name="Jiang Y."/>
        </authorList>
    </citation>
    <scope>NUCLEOTIDE SEQUENCE [LARGE SCALE GENOMIC DNA]</scope>
    <source>
        <strain evidence="3 4">YIM 102744-1</strain>
    </source>
</reference>
<dbReference type="SUPFAM" id="SSF53062">
    <property type="entry name" value="PTS system fructose IIA component-like"/>
    <property type="match status" value="1"/>
</dbReference>
<evidence type="ECO:0000259" key="2">
    <source>
        <dbReference type="PROSITE" id="PS51096"/>
    </source>
</evidence>
<dbReference type="GO" id="GO:0009401">
    <property type="term" value="P:phosphoenolpyruvate-dependent sugar phosphotransferase system"/>
    <property type="evidence" value="ECO:0007669"/>
    <property type="project" value="InterPro"/>
</dbReference>
<dbReference type="GO" id="GO:0016740">
    <property type="term" value="F:transferase activity"/>
    <property type="evidence" value="ECO:0007669"/>
    <property type="project" value="UniProtKB-KW"/>
</dbReference>
<sequence>MSQISTTADIGIVIVAHGGLARELLAAVQHVVGVQNGVRAVSIDADYDRTAKWVEIRDAAMSVDAGAGVAVVVDLHGSSPANLCQAVKGPGARHILTGANVPMLLKLMQSRHLPLDEAVQAAVLAGRKYIDGRDLGPGESRL</sequence>
<evidence type="ECO:0000313" key="4">
    <source>
        <dbReference type="Proteomes" id="UP000282125"/>
    </source>
</evidence>
<dbReference type="EMBL" id="RRAZ01000005">
    <property type="protein sequence ID" value="RRH76969.1"/>
    <property type="molecule type" value="Genomic_DNA"/>
</dbReference>
<name>A0A3P3DRY7_9RHOB</name>
<organism evidence="3 4">
    <name type="scientific">Falsigemmobacter faecalis</name>
    <dbReference type="NCBI Taxonomy" id="2488730"/>
    <lineage>
        <taxon>Bacteria</taxon>
        <taxon>Pseudomonadati</taxon>
        <taxon>Pseudomonadota</taxon>
        <taxon>Alphaproteobacteria</taxon>
        <taxon>Rhodobacterales</taxon>
        <taxon>Paracoccaceae</taxon>
        <taxon>Falsigemmobacter</taxon>
    </lineage>
</organism>
<dbReference type="InterPro" id="IPR004701">
    <property type="entry name" value="PTS_EIIA_man-typ"/>
</dbReference>
<evidence type="ECO:0000313" key="3">
    <source>
        <dbReference type="EMBL" id="RRH76969.1"/>
    </source>
</evidence>
<keyword evidence="1" id="KW-0808">Transferase</keyword>
<dbReference type="InterPro" id="IPR051471">
    <property type="entry name" value="Bacterial_PTS_sugar_comp"/>
</dbReference>
<feature type="domain" description="PTS EIIA type-4" evidence="2">
    <location>
        <begin position="9"/>
        <end position="130"/>
    </location>
</feature>
<dbReference type="Gene3D" id="3.40.50.510">
    <property type="entry name" value="Phosphotransferase system, mannose-type IIA component"/>
    <property type="match status" value="1"/>
</dbReference>
<keyword evidence="4" id="KW-1185">Reference proteome</keyword>
<comment type="caution">
    <text evidence="3">The sequence shown here is derived from an EMBL/GenBank/DDBJ whole genome shotgun (WGS) entry which is preliminary data.</text>
</comment>
<gene>
    <name evidence="3" type="ORF">EG244_05035</name>
</gene>
<dbReference type="InterPro" id="IPR036662">
    <property type="entry name" value="PTS_EIIA_man-typ_sf"/>
</dbReference>
<dbReference type="Proteomes" id="UP000282125">
    <property type="component" value="Unassembled WGS sequence"/>
</dbReference>
<dbReference type="PROSITE" id="PS51096">
    <property type="entry name" value="PTS_EIIA_TYPE_4"/>
    <property type="match status" value="1"/>
</dbReference>
<dbReference type="PANTHER" id="PTHR33799">
    <property type="entry name" value="PTS PERMEASE-RELATED-RELATED"/>
    <property type="match status" value="1"/>
</dbReference>
<dbReference type="PANTHER" id="PTHR33799:SF1">
    <property type="entry name" value="PTS SYSTEM MANNOSE-SPECIFIC EIIAB COMPONENT-RELATED"/>
    <property type="match status" value="1"/>
</dbReference>
<dbReference type="RefSeq" id="WP_124963914.1">
    <property type="nucleotide sequence ID" value="NZ_RRAZ01000005.1"/>
</dbReference>
<proteinExistence type="predicted"/>
<dbReference type="GO" id="GO:0016020">
    <property type="term" value="C:membrane"/>
    <property type="evidence" value="ECO:0007669"/>
    <property type="project" value="InterPro"/>
</dbReference>
<protein>
    <submittedName>
        <fullName evidence="3">PTS fructose transporter subunit IIA</fullName>
    </submittedName>
</protein>
<dbReference type="AlphaFoldDB" id="A0A3P3DRY7"/>
<dbReference type="Pfam" id="PF03610">
    <property type="entry name" value="EIIA-man"/>
    <property type="match status" value="1"/>
</dbReference>
<evidence type="ECO:0000256" key="1">
    <source>
        <dbReference type="ARBA" id="ARBA00022679"/>
    </source>
</evidence>
<dbReference type="OrthoDB" id="9794368at2"/>